<protein>
    <submittedName>
        <fullName evidence="1">Uncharacterized protein</fullName>
    </submittedName>
</protein>
<keyword evidence="2" id="KW-1185">Reference proteome</keyword>
<proteinExistence type="predicted"/>
<comment type="caution">
    <text evidence="1">The sequence shown here is derived from an EMBL/GenBank/DDBJ whole genome shotgun (WGS) entry which is preliminary data.</text>
</comment>
<evidence type="ECO:0000313" key="2">
    <source>
        <dbReference type="Proteomes" id="UP001209878"/>
    </source>
</evidence>
<evidence type="ECO:0000313" key="1">
    <source>
        <dbReference type="EMBL" id="KAK2175810.1"/>
    </source>
</evidence>
<accession>A0AAD9NMU2</accession>
<sequence length="129" mass="14403">MHQYRQRVQGVERSSIVDENVAVFCLAAKACGFGVLALRSMELGINIESFPDVLVSRQVDGTSAAIQGKYTRFLLTSYNCPLVLAVWPTRQTCVVYVFIIDNVTCSIDQTSPILQHNVFHQQCTQQCTT</sequence>
<dbReference type="Proteomes" id="UP001209878">
    <property type="component" value="Unassembled WGS sequence"/>
</dbReference>
<gene>
    <name evidence="1" type="ORF">NP493_705g01005</name>
</gene>
<dbReference type="AlphaFoldDB" id="A0AAD9NMU2"/>
<reference evidence="1" key="1">
    <citation type="journal article" date="2023" name="Mol. Biol. Evol.">
        <title>Third-Generation Sequencing Reveals the Adaptive Role of the Epigenome in Three Deep-Sea Polychaetes.</title>
        <authorList>
            <person name="Perez M."/>
            <person name="Aroh O."/>
            <person name="Sun Y."/>
            <person name="Lan Y."/>
            <person name="Juniper S.K."/>
            <person name="Young C.R."/>
            <person name="Angers B."/>
            <person name="Qian P.Y."/>
        </authorList>
    </citation>
    <scope>NUCLEOTIDE SEQUENCE</scope>
    <source>
        <strain evidence="1">R07B-5</strain>
    </source>
</reference>
<dbReference type="EMBL" id="JAODUO010000705">
    <property type="protein sequence ID" value="KAK2175810.1"/>
    <property type="molecule type" value="Genomic_DNA"/>
</dbReference>
<name>A0AAD9NMU2_RIDPI</name>
<organism evidence="1 2">
    <name type="scientific">Ridgeia piscesae</name>
    <name type="common">Tubeworm</name>
    <dbReference type="NCBI Taxonomy" id="27915"/>
    <lineage>
        <taxon>Eukaryota</taxon>
        <taxon>Metazoa</taxon>
        <taxon>Spiralia</taxon>
        <taxon>Lophotrochozoa</taxon>
        <taxon>Annelida</taxon>
        <taxon>Polychaeta</taxon>
        <taxon>Sedentaria</taxon>
        <taxon>Canalipalpata</taxon>
        <taxon>Sabellida</taxon>
        <taxon>Siboglinidae</taxon>
        <taxon>Ridgeia</taxon>
    </lineage>
</organism>